<dbReference type="EMBL" id="RQFP01000004">
    <property type="protein sequence ID" value="TGK94038.1"/>
    <property type="molecule type" value="Genomic_DNA"/>
</dbReference>
<sequence>MNGIYHKVGIRADEREVMDALTTKKGLAGWWTKEVEGNFSSEVYGVGDLIHFGFGHKNFIEMKVEILESKHLLWECVAGPEDWIGSHVDFQLSLSKAPDGERMTILYFRHQDWKTESDFTAHCSMKWAIFLLSLKNLVETGVGKPSPEDIKIDDLN</sequence>
<protein>
    <submittedName>
        <fullName evidence="1">SRPBCC domain-containing protein</fullName>
    </submittedName>
</protein>
<accession>A0A2M9Y0S4</accession>
<dbReference type="CDD" id="cd07814">
    <property type="entry name" value="SRPBCC_CalC_Aha1-like"/>
    <property type="match status" value="1"/>
</dbReference>
<comment type="caution">
    <text evidence="1">The sequence shown here is derived from an EMBL/GenBank/DDBJ whole genome shotgun (WGS) entry which is preliminary data.</text>
</comment>
<dbReference type="SUPFAM" id="SSF55961">
    <property type="entry name" value="Bet v1-like"/>
    <property type="match status" value="1"/>
</dbReference>
<dbReference type="RefSeq" id="WP_100791250.1">
    <property type="nucleotide sequence ID" value="NZ_NPDQ01000005.1"/>
</dbReference>
<dbReference type="Gene3D" id="3.30.530.20">
    <property type="match status" value="1"/>
</dbReference>
<organism evidence="1 2">
    <name type="scientific">Leptospira brenneri</name>
    <dbReference type="NCBI Taxonomy" id="2023182"/>
    <lineage>
        <taxon>Bacteria</taxon>
        <taxon>Pseudomonadati</taxon>
        <taxon>Spirochaetota</taxon>
        <taxon>Spirochaetia</taxon>
        <taxon>Leptospirales</taxon>
        <taxon>Leptospiraceae</taxon>
        <taxon>Leptospira</taxon>
    </lineage>
</organism>
<evidence type="ECO:0000313" key="2">
    <source>
        <dbReference type="Proteomes" id="UP000297891"/>
    </source>
</evidence>
<name>A0A2M9Y0S4_9LEPT</name>
<keyword evidence="2" id="KW-1185">Reference proteome</keyword>
<evidence type="ECO:0000313" key="1">
    <source>
        <dbReference type="EMBL" id="TGK94038.1"/>
    </source>
</evidence>
<dbReference type="InterPro" id="IPR023393">
    <property type="entry name" value="START-like_dom_sf"/>
</dbReference>
<dbReference type="Proteomes" id="UP000297891">
    <property type="component" value="Unassembled WGS sequence"/>
</dbReference>
<dbReference type="OrthoDB" id="287565at2"/>
<proteinExistence type="predicted"/>
<gene>
    <name evidence="1" type="ORF">EHQ30_11135</name>
</gene>
<reference evidence="1" key="1">
    <citation type="journal article" date="2019" name="PLoS Negl. Trop. Dis.">
        <title>Revisiting the worldwide diversity of Leptospira species in the environment.</title>
        <authorList>
            <person name="Vincent A.T."/>
            <person name="Schiettekatte O."/>
            <person name="Bourhy P."/>
            <person name="Veyrier F.J."/>
            <person name="Picardeau M."/>
        </authorList>
    </citation>
    <scope>NUCLEOTIDE SEQUENCE [LARGE SCALE GENOMIC DNA]</scope>
    <source>
        <strain evidence="1">201800277</strain>
    </source>
</reference>
<dbReference type="AlphaFoldDB" id="A0A2M9Y0S4"/>